<keyword evidence="3" id="KW-0418">Kinase</keyword>
<accession>A0A2S4VY40</accession>
<dbReference type="Gene3D" id="3.30.420.40">
    <property type="match status" value="1"/>
</dbReference>
<protein>
    <recommendedName>
        <fullName evidence="8">Carbohydrate kinase FGGY C-terminal domain-containing protein</fullName>
    </recommendedName>
</protein>
<dbReference type="Pfam" id="PF02782">
    <property type="entry name" value="FGGY_C"/>
    <property type="match status" value="1"/>
</dbReference>
<dbReference type="SUPFAM" id="SSF53067">
    <property type="entry name" value="Actin-like ATPase domain"/>
    <property type="match status" value="2"/>
</dbReference>
<dbReference type="VEuPathDB" id="FungiDB:PSTT_05197"/>
<gene>
    <name evidence="6" type="ORF">PSHT_07397</name>
</gene>
<dbReference type="Pfam" id="PF00370">
    <property type="entry name" value="FGGY_N"/>
    <property type="match status" value="1"/>
</dbReference>
<keyword evidence="7" id="KW-1185">Reference proteome</keyword>
<reference evidence="6 7" key="1">
    <citation type="submission" date="2017-12" db="EMBL/GenBank/DDBJ databases">
        <title>Gene loss provides genomic basis for host adaptation in cereal stripe rust fungi.</title>
        <authorList>
            <person name="Xia C."/>
        </authorList>
    </citation>
    <scope>NUCLEOTIDE SEQUENCE [LARGE SCALE GENOMIC DNA]</scope>
    <source>
        <strain evidence="6 7">93TX-2</strain>
    </source>
</reference>
<dbReference type="GO" id="GO:0005737">
    <property type="term" value="C:cytoplasm"/>
    <property type="evidence" value="ECO:0007669"/>
    <property type="project" value="TreeGrafter"/>
</dbReference>
<dbReference type="Proteomes" id="UP000238274">
    <property type="component" value="Unassembled WGS sequence"/>
</dbReference>
<dbReference type="PANTHER" id="PTHR43435">
    <property type="entry name" value="RIBULOKINASE"/>
    <property type="match status" value="1"/>
</dbReference>
<dbReference type="CDD" id="cd07782">
    <property type="entry name" value="ASKHA_NBD_FGGY_D-RBK"/>
    <property type="match status" value="1"/>
</dbReference>
<evidence type="ECO:0000313" key="7">
    <source>
        <dbReference type="Proteomes" id="UP000238274"/>
    </source>
</evidence>
<dbReference type="NCBIfam" id="TIGR01315">
    <property type="entry name" value="5C_CHO_kinase"/>
    <property type="match status" value="1"/>
</dbReference>
<evidence type="ECO:0000256" key="1">
    <source>
        <dbReference type="ARBA" id="ARBA00009156"/>
    </source>
</evidence>
<comment type="similarity">
    <text evidence="1">Belongs to the FGGY kinase family.</text>
</comment>
<dbReference type="AlphaFoldDB" id="A0A2S4VY40"/>
<dbReference type="EMBL" id="PKSM01000091">
    <property type="protein sequence ID" value="POW14367.1"/>
    <property type="molecule type" value="Genomic_DNA"/>
</dbReference>
<dbReference type="InterPro" id="IPR018484">
    <property type="entry name" value="FGGY_N"/>
</dbReference>
<reference evidence="7" key="2">
    <citation type="journal article" date="2018" name="BMC Genomics">
        <title>Genomic insights into host adaptation between the wheat stripe rust pathogen (Puccinia striiformis f. sp. tritici) and the barley stripe rust pathogen (Puccinia striiformis f. sp. hordei).</title>
        <authorList>
            <person name="Xia C."/>
            <person name="Wang M."/>
            <person name="Yin C."/>
            <person name="Cornejo O.E."/>
            <person name="Hulbert S.H."/>
            <person name="Chen X."/>
        </authorList>
    </citation>
    <scope>NUCLEOTIDE SEQUENCE [LARGE SCALE GENOMIC DNA]</scope>
    <source>
        <strain evidence="7">93TX-2</strain>
    </source>
</reference>
<dbReference type="InterPro" id="IPR006003">
    <property type="entry name" value="FGGY_RbtK-like"/>
</dbReference>
<dbReference type="GO" id="GO:0019321">
    <property type="term" value="P:pentose metabolic process"/>
    <property type="evidence" value="ECO:0007669"/>
    <property type="project" value="TreeGrafter"/>
</dbReference>
<feature type="domain" description="Carbohydrate kinase FGGY C-terminal" evidence="5">
    <location>
        <begin position="300"/>
        <end position="508"/>
    </location>
</feature>
<dbReference type="GO" id="GO:0019150">
    <property type="term" value="F:D-ribulokinase activity"/>
    <property type="evidence" value="ECO:0007669"/>
    <property type="project" value="TreeGrafter"/>
</dbReference>
<evidence type="ECO:0000313" key="6">
    <source>
        <dbReference type="EMBL" id="POW14367.1"/>
    </source>
</evidence>
<evidence type="ECO:0000259" key="5">
    <source>
        <dbReference type="Pfam" id="PF02782"/>
    </source>
</evidence>
<feature type="domain" description="Carbohydrate kinase FGGY N-terminal" evidence="4">
    <location>
        <begin position="15"/>
        <end position="171"/>
    </location>
</feature>
<comment type="caution">
    <text evidence="6">The sequence shown here is derived from an EMBL/GenBank/DDBJ whole genome shotgun (WGS) entry which is preliminary data.</text>
</comment>
<dbReference type="PIRSF" id="PIRSF000538">
    <property type="entry name" value="GlpK"/>
    <property type="match status" value="1"/>
</dbReference>
<dbReference type="OrthoDB" id="203824at2759"/>
<dbReference type="InterPro" id="IPR018485">
    <property type="entry name" value="FGGY_C"/>
</dbReference>
<evidence type="ECO:0000256" key="2">
    <source>
        <dbReference type="ARBA" id="ARBA00022679"/>
    </source>
</evidence>
<dbReference type="Gene3D" id="1.20.58.2240">
    <property type="match status" value="1"/>
</dbReference>
<dbReference type="PANTHER" id="PTHR43435:SF4">
    <property type="entry name" value="FGGY CARBOHYDRATE KINASE DOMAIN-CONTAINING PROTEIN"/>
    <property type="match status" value="1"/>
</dbReference>
<evidence type="ECO:0000256" key="3">
    <source>
        <dbReference type="ARBA" id="ARBA00022777"/>
    </source>
</evidence>
<evidence type="ECO:0000259" key="4">
    <source>
        <dbReference type="Pfam" id="PF00370"/>
    </source>
</evidence>
<evidence type="ECO:0008006" key="8">
    <source>
        <dbReference type="Google" id="ProtNLM"/>
    </source>
</evidence>
<name>A0A2S4VY40_9BASI</name>
<organism evidence="6 7">
    <name type="scientific">Puccinia striiformis</name>
    <dbReference type="NCBI Taxonomy" id="27350"/>
    <lineage>
        <taxon>Eukaryota</taxon>
        <taxon>Fungi</taxon>
        <taxon>Dikarya</taxon>
        <taxon>Basidiomycota</taxon>
        <taxon>Pucciniomycotina</taxon>
        <taxon>Pucciniomycetes</taxon>
        <taxon>Pucciniales</taxon>
        <taxon>Pucciniaceae</taxon>
        <taxon>Puccinia</taxon>
    </lineage>
</organism>
<keyword evidence="2" id="KW-0808">Transferase</keyword>
<dbReference type="InterPro" id="IPR000577">
    <property type="entry name" value="Carb_kinase_FGGY"/>
</dbReference>
<dbReference type="VEuPathDB" id="FungiDB:PSHT_07397"/>
<dbReference type="InterPro" id="IPR043129">
    <property type="entry name" value="ATPase_NBD"/>
</dbReference>
<proteinExistence type="inferred from homology"/>
<sequence>MRVPKMANATKSNDYYIGVDVGTGSARAALVGCDGEIVAESTYTTTTYRDDHNHDIFEQSTTEIWNSIAKACKDCLRDGKITPEQVKGIGIDFEGEPMSITENEWGSGESKRNIILWADHLPVLQYVGGTMSLEMEIPKVLWLKRHMPEQLFKQSMFFDLPDFLTYRATGNLARSNCSLAYLPLGCAASFVSALYVPPEVEGHKGWNDDFFKKIGLPEFVESDFKQVGGSPGKLGLILTAGQPVGSGLTEKAANELGLLPNTPVGSGVIDAYAGWIGVVAAKMEGEKDSDLGTSQHRLCVSAGTSSCHIVQSPNPVFVPGVWGPYLHAIFPGYWNEGGQSSTGQLLDFIIDTHPAVEKVKALAQAKGVNHFVFLNDTLKQAQQDKKAPFLTYLTKDYYLYPDLHGNRSPLADNAMKGMLIGMSLDRGVMDLALRYFITCEAIALQTRQIVDKMNEKGHKITSIFMSGGLVKNAILMQLIANICNVPIQLPASHSASVVLGSAMLGKAAYVSTQLSQSQVISEQDIAEKRAHQMKDKLWEIMASYHRTTIKPDLTEKEKKLLEVKYKIFNECIDLQRKWRKDVEDALN</sequence>
<reference evidence="7" key="3">
    <citation type="journal article" date="2018" name="Mol. Plant Microbe Interact.">
        <title>Genome sequence resources for the wheat stripe rust pathogen (Puccinia striiformis f. sp. tritici) and the barley stripe rust pathogen (Puccinia striiformis f. sp. hordei).</title>
        <authorList>
            <person name="Xia C."/>
            <person name="Wang M."/>
            <person name="Yin C."/>
            <person name="Cornejo O.E."/>
            <person name="Hulbert S.H."/>
            <person name="Chen X."/>
        </authorList>
    </citation>
    <scope>NUCLEOTIDE SEQUENCE [LARGE SCALE GENOMIC DNA]</scope>
    <source>
        <strain evidence="7">93TX-2</strain>
    </source>
</reference>